<comment type="similarity">
    <text evidence="2 9">Belongs to the PTPS family. QueD subfamily.</text>
</comment>
<evidence type="ECO:0000256" key="5">
    <source>
        <dbReference type="ARBA" id="ARBA00022785"/>
    </source>
</evidence>
<evidence type="ECO:0000256" key="11">
    <source>
        <dbReference type="PIRSR" id="PIRSR006113-2"/>
    </source>
</evidence>
<dbReference type="PANTHER" id="PTHR12589">
    <property type="entry name" value="PYRUVOYL TETRAHYDROBIOPTERIN SYNTHASE"/>
    <property type="match status" value="1"/>
</dbReference>
<keyword evidence="4 9" id="KW-0479">Metal-binding</keyword>
<dbReference type="NCBIfam" id="TIGR03367">
    <property type="entry name" value="queuosine_QueD"/>
    <property type="match status" value="1"/>
</dbReference>
<dbReference type="AlphaFoldDB" id="A0A451DDM0"/>
<keyword evidence="5 9" id="KW-0671">Queuosine biosynthesis</keyword>
<dbReference type="PANTHER" id="PTHR12589:SF7">
    <property type="entry name" value="6-PYRUVOYL TETRAHYDROBIOPTERIN SYNTHASE"/>
    <property type="match status" value="1"/>
</dbReference>
<evidence type="ECO:0000256" key="10">
    <source>
        <dbReference type="PIRSR" id="PIRSR006113-1"/>
    </source>
</evidence>
<dbReference type="Pfam" id="PF01242">
    <property type="entry name" value="PTPS"/>
    <property type="match status" value="1"/>
</dbReference>
<evidence type="ECO:0000313" key="12">
    <source>
        <dbReference type="EMBL" id="VFP84529.1"/>
    </source>
</evidence>
<evidence type="ECO:0000256" key="9">
    <source>
        <dbReference type="PIRNR" id="PIRNR006113"/>
    </source>
</evidence>
<dbReference type="EC" id="4.-.-.-" evidence="9"/>
<dbReference type="Gene3D" id="3.30.479.10">
    <property type="entry name" value="6-pyruvoyl tetrahydropterin synthase/QueD"/>
    <property type="match status" value="1"/>
</dbReference>
<dbReference type="GO" id="GO:0046872">
    <property type="term" value="F:metal ion binding"/>
    <property type="evidence" value="ECO:0007669"/>
    <property type="project" value="UniProtKB-KW"/>
</dbReference>
<organism evidence="12 13">
    <name type="scientific">Candidatus Erwinia haradaeae</name>
    <dbReference type="NCBI Taxonomy" id="1922217"/>
    <lineage>
        <taxon>Bacteria</taxon>
        <taxon>Pseudomonadati</taxon>
        <taxon>Pseudomonadota</taxon>
        <taxon>Gammaproteobacteria</taxon>
        <taxon>Enterobacterales</taxon>
        <taxon>Erwiniaceae</taxon>
        <taxon>Erwinia</taxon>
    </lineage>
</organism>
<keyword evidence="6 9" id="KW-0862">Zinc</keyword>
<dbReference type="GO" id="GO:0070497">
    <property type="term" value="F:6-carboxytetrahydropterin synthase activity"/>
    <property type="evidence" value="ECO:0007669"/>
    <property type="project" value="UniProtKB-EC"/>
</dbReference>
<evidence type="ECO:0000256" key="1">
    <source>
        <dbReference type="ARBA" id="ARBA00005061"/>
    </source>
</evidence>
<feature type="active site" description="Proton acceptor" evidence="10">
    <location>
        <position position="26"/>
    </location>
</feature>
<gene>
    <name evidence="12" type="primary">queD</name>
    <name evidence="12" type="ORF">ERCILAFE3058_615</name>
</gene>
<comment type="cofactor">
    <cofactor evidence="9 11">
        <name>Zn(2+)</name>
        <dbReference type="ChEBI" id="CHEBI:29105"/>
    </cofactor>
    <text evidence="9 11">Binds 1 zinc ion per subunit.</text>
</comment>
<evidence type="ECO:0000256" key="3">
    <source>
        <dbReference type="ARBA" id="ARBA00018141"/>
    </source>
</evidence>
<evidence type="ECO:0000313" key="13">
    <source>
        <dbReference type="Proteomes" id="UP000294418"/>
    </source>
</evidence>
<evidence type="ECO:0000256" key="6">
    <source>
        <dbReference type="ARBA" id="ARBA00022833"/>
    </source>
</evidence>
<dbReference type="SUPFAM" id="SSF55620">
    <property type="entry name" value="Tetrahydrobiopterin biosynthesis enzymes-like"/>
    <property type="match status" value="1"/>
</dbReference>
<comment type="pathway">
    <text evidence="1 9">Purine metabolism; 7-cyano-7-deazaguanine biosynthesis.</text>
</comment>
<evidence type="ECO:0000256" key="7">
    <source>
        <dbReference type="ARBA" id="ARBA00023239"/>
    </source>
</evidence>
<feature type="binding site" evidence="11">
    <location>
        <position position="30"/>
    </location>
    <ligand>
        <name>Zn(2+)</name>
        <dbReference type="ChEBI" id="CHEBI:29105"/>
    </ligand>
</feature>
<feature type="binding site" evidence="11">
    <location>
        <position position="15"/>
    </location>
    <ligand>
        <name>Zn(2+)</name>
        <dbReference type="ChEBI" id="CHEBI:29105"/>
    </ligand>
</feature>
<dbReference type="RefSeq" id="WP_157989975.1">
    <property type="nucleotide sequence ID" value="NZ_LR217720.1"/>
</dbReference>
<comment type="catalytic activity">
    <reaction evidence="8 9">
        <text>7,8-dihydroneopterin 3'-triphosphate + H2O = 6-carboxy-5,6,7,8-tetrahydropterin + triphosphate + acetaldehyde + 2 H(+)</text>
        <dbReference type="Rhea" id="RHEA:27966"/>
        <dbReference type="ChEBI" id="CHEBI:15343"/>
        <dbReference type="ChEBI" id="CHEBI:15377"/>
        <dbReference type="ChEBI" id="CHEBI:15378"/>
        <dbReference type="ChEBI" id="CHEBI:18036"/>
        <dbReference type="ChEBI" id="CHEBI:58462"/>
        <dbReference type="ChEBI" id="CHEBI:61032"/>
        <dbReference type="EC" id="4.1.2.50"/>
    </reaction>
</comment>
<protein>
    <recommendedName>
        <fullName evidence="3 9">6-carboxy-5,6,7,8-tetrahydropterin synthase</fullName>
        <ecNumber evidence="9">4.-.-.-</ecNumber>
    </recommendedName>
</protein>
<feature type="active site" description="Charge relay system" evidence="10">
    <location>
        <position position="70"/>
    </location>
</feature>
<proteinExistence type="inferred from homology"/>
<dbReference type="InterPro" id="IPR007115">
    <property type="entry name" value="6-PTP_synth/QueD"/>
</dbReference>
<reference evidence="12 13" key="1">
    <citation type="submission" date="2019-02" db="EMBL/GenBank/DDBJ databases">
        <authorList>
            <person name="Manzano-Marin A."/>
            <person name="Manzano-Marin A."/>
        </authorList>
    </citation>
    <scope>NUCLEOTIDE SEQUENCE [LARGE SCALE GENOMIC DNA]</scope>
    <source>
        <strain evidence="12 13">ErCilaricifoliae</strain>
    </source>
</reference>
<keyword evidence="7 9" id="KW-0456">Lyase</keyword>
<dbReference type="EMBL" id="LR217720">
    <property type="protein sequence ID" value="VFP84529.1"/>
    <property type="molecule type" value="Genomic_DNA"/>
</dbReference>
<sequence>MAITLFKDFTFEAAHYLPNAPEGHQCANLHGHSFKVRLEVTGVVNPYTGWVVDFADIKRVFQPIHDQIDHSCLNKIAGLENPTSEVLAAWIWQKVKPALSTLSTVIVQETCSSGCIYRA</sequence>
<dbReference type="PIRSF" id="PIRSF006113">
    <property type="entry name" value="PTP_synth"/>
    <property type="match status" value="1"/>
</dbReference>
<dbReference type="OrthoDB" id="9804698at2"/>
<evidence type="ECO:0000256" key="2">
    <source>
        <dbReference type="ARBA" id="ARBA00008900"/>
    </source>
</evidence>
<dbReference type="FunFam" id="3.30.479.10:FF:000001">
    <property type="entry name" value="6-carboxy-5,6,7,8-tetrahydropterin synthase"/>
    <property type="match status" value="1"/>
</dbReference>
<dbReference type="GO" id="GO:0008616">
    <property type="term" value="P:tRNA queuosine(34) biosynthetic process"/>
    <property type="evidence" value="ECO:0007669"/>
    <property type="project" value="UniProtKB-KW"/>
</dbReference>
<feature type="binding site" evidence="11">
    <location>
        <position position="32"/>
    </location>
    <ligand>
        <name>Zn(2+)</name>
        <dbReference type="ChEBI" id="CHEBI:29105"/>
    </ligand>
</feature>
<name>A0A451DDM0_9GAMM</name>
<feature type="active site" description="Charge relay system" evidence="10">
    <location>
        <position position="109"/>
    </location>
</feature>
<evidence type="ECO:0000256" key="8">
    <source>
        <dbReference type="ARBA" id="ARBA00048807"/>
    </source>
</evidence>
<accession>A0A451DDM0</accession>
<dbReference type="UniPathway" id="UPA00391"/>
<evidence type="ECO:0000256" key="4">
    <source>
        <dbReference type="ARBA" id="ARBA00022723"/>
    </source>
</evidence>
<dbReference type="InterPro" id="IPR038418">
    <property type="entry name" value="6-PTP_synth/QueD_sf"/>
</dbReference>
<dbReference type="Proteomes" id="UP000294418">
    <property type="component" value="Chromosome"/>
</dbReference>